<dbReference type="GO" id="GO:0005874">
    <property type="term" value="C:microtubule"/>
    <property type="evidence" value="ECO:0007669"/>
    <property type="project" value="UniProtKB-KW"/>
</dbReference>
<evidence type="ECO:0000256" key="2">
    <source>
        <dbReference type="ARBA" id="ARBA00023054"/>
    </source>
</evidence>
<evidence type="ECO:0000256" key="1">
    <source>
        <dbReference type="ARBA" id="ARBA00022701"/>
    </source>
</evidence>
<feature type="domain" description="Kinesin motor" evidence="6">
    <location>
        <begin position="1"/>
        <end position="47"/>
    </location>
</feature>
<keyword evidence="3" id="KW-0505">Motor protein</keyword>
<accession>A0A391NVK9</accession>
<comment type="similarity">
    <text evidence="4">Belongs to the TRAFAC class myosin-kinesin ATPase superfamily. Kinesin family.</text>
</comment>
<feature type="non-terminal residue" evidence="7">
    <location>
        <position position="164"/>
    </location>
</feature>
<evidence type="ECO:0000256" key="4">
    <source>
        <dbReference type="PROSITE-ProRule" id="PRU00283"/>
    </source>
</evidence>
<comment type="caution">
    <text evidence="7">The sequence shown here is derived from an EMBL/GenBank/DDBJ whole genome shotgun (WGS) entry which is preliminary data.</text>
</comment>
<dbReference type="GO" id="GO:0003777">
    <property type="term" value="F:microtubule motor activity"/>
    <property type="evidence" value="ECO:0007669"/>
    <property type="project" value="InterPro"/>
</dbReference>
<dbReference type="GO" id="GO:0005524">
    <property type="term" value="F:ATP binding"/>
    <property type="evidence" value="ECO:0007669"/>
    <property type="project" value="InterPro"/>
</dbReference>
<gene>
    <name evidence="7" type="ORF">KIPB_016445</name>
</gene>
<protein>
    <submittedName>
        <fullName evidence="7">Kinesin-like protein</fullName>
    </submittedName>
</protein>
<dbReference type="PROSITE" id="PS50067">
    <property type="entry name" value="KINESIN_MOTOR_2"/>
    <property type="match status" value="1"/>
</dbReference>
<keyword evidence="8" id="KW-1185">Reference proteome</keyword>
<dbReference type="GO" id="GO:0007018">
    <property type="term" value="P:microtubule-based movement"/>
    <property type="evidence" value="ECO:0007669"/>
    <property type="project" value="InterPro"/>
</dbReference>
<dbReference type="OrthoDB" id="7415075at2759"/>
<proteinExistence type="inferred from homology"/>
<dbReference type="Pfam" id="PF00225">
    <property type="entry name" value="Kinesin"/>
    <property type="match status" value="1"/>
</dbReference>
<sequence>DSKLTRILQDSLGGNCRTTFMGMVSPALACYSESLSCLKFANRAKHIQNNAVVNEDLDQKALLRKYENQLKRLRAELAGRERNVVDKRRLLELEEERKRAELDKMTAIRALEQRSREFLREKQQKRRLEERIAMMQSQMLYGGDTIIDTSEFKSAVAQEHARIH</sequence>
<dbReference type="PANTHER" id="PTHR47968:SF36">
    <property type="entry name" value="KINESIN HEAVY CHAIN ISOFORM X1"/>
    <property type="match status" value="1"/>
</dbReference>
<name>A0A391NVK9_9EUKA</name>
<dbReference type="SUPFAM" id="SSF52540">
    <property type="entry name" value="P-loop containing nucleoside triphosphate hydrolases"/>
    <property type="match status" value="1"/>
</dbReference>
<dbReference type="Gene3D" id="3.40.850.10">
    <property type="entry name" value="Kinesin motor domain"/>
    <property type="match status" value="1"/>
</dbReference>
<keyword evidence="1" id="KW-0493">Microtubule</keyword>
<keyword evidence="2 5" id="KW-0175">Coiled coil</keyword>
<comment type="caution">
    <text evidence="4">Lacks conserved residue(s) required for the propagation of feature annotation.</text>
</comment>
<dbReference type="PANTHER" id="PTHR47968">
    <property type="entry name" value="CENTROMERE PROTEIN E"/>
    <property type="match status" value="1"/>
</dbReference>
<evidence type="ECO:0000313" key="7">
    <source>
        <dbReference type="EMBL" id="GCA65175.1"/>
    </source>
</evidence>
<dbReference type="InterPro" id="IPR001752">
    <property type="entry name" value="Kinesin_motor_dom"/>
</dbReference>
<dbReference type="InterPro" id="IPR027417">
    <property type="entry name" value="P-loop_NTPase"/>
</dbReference>
<dbReference type="Proteomes" id="UP000265618">
    <property type="component" value="Unassembled WGS sequence"/>
</dbReference>
<dbReference type="AlphaFoldDB" id="A0A391NVK9"/>
<evidence type="ECO:0000256" key="5">
    <source>
        <dbReference type="SAM" id="Coils"/>
    </source>
</evidence>
<dbReference type="InterPro" id="IPR027640">
    <property type="entry name" value="Kinesin-like_fam"/>
</dbReference>
<feature type="non-terminal residue" evidence="7">
    <location>
        <position position="1"/>
    </location>
</feature>
<dbReference type="EMBL" id="BDIP01010056">
    <property type="protein sequence ID" value="GCA65175.1"/>
    <property type="molecule type" value="Genomic_DNA"/>
</dbReference>
<dbReference type="InterPro" id="IPR036961">
    <property type="entry name" value="Kinesin_motor_dom_sf"/>
</dbReference>
<evidence type="ECO:0000256" key="3">
    <source>
        <dbReference type="ARBA" id="ARBA00023175"/>
    </source>
</evidence>
<organism evidence="7 8">
    <name type="scientific">Kipferlia bialata</name>
    <dbReference type="NCBI Taxonomy" id="797122"/>
    <lineage>
        <taxon>Eukaryota</taxon>
        <taxon>Metamonada</taxon>
        <taxon>Carpediemonas-like organisms</taxon>
        <taxon>Kipferlia</taxon>
    </lineage>
</organism>
<evidence type="ECO:0000259" key="6">
    <source>
        <dbReference type="PROSITE" id="PS50067"/>
    </source>
</evidence>
<feature type="coiled-coil region" evidence="5">
    <location>
        <begin position="56"/>
        <end position="138"/>
    </location>
</feature>
<reference evidence="7 8" key="1">
    <citation type="journal article" date="2018" name="PLoS ONE">
        <title>The draft genome of Kipferlia bialata reveals reductive genome evolution in fornicate parasites.</title>
        <authorList>
            <person name="Tanifuji G."/>
            <person name="Takabayashi S."/>
            <person name="Kume K."/>
            <person name="Takagi M."/>
            <person name="Nakayama T."/>
            <person name="Kamikawa R."/>
            <person name="Inagaki Y."/>
            <person name="Hashimoto T."/>
        </authorList>
    </citation>
    <scope>NUCLEOTIDE SEQUENCE [LARGE SCALE GENOMIC DNA]</scope>
    <source>
        <strain evidence="7">NY0173</strain>
    </source>
</reference>
<evidence type="ECO:0000313" key="8">
    <source>
        <dbReference type="Proteomes" id="UP000265618"/>
    </source>
</evidence>
<dbReference type="GO" id="GO:0008017">
    <property type="term" value="F:microtubule binding"/>
    <property type="evidence" value="ECO:0007669"/>
    <property type="project" value="InterPro"/>
</dbReference>